<accession>A0A7K4NWN5</accession>
<evidence type="ECO:0000256" key="3">
    <source>
        <dbReference type="ARBA" id="ARBA00023274"/>
    </source>
</evidence>
<dbReference type="InterPro" id="IPR023621">
    <property type="entry name" value="Ribosomal_eL31_dom_sf"/>
</dbReference>
<reference evidence="7 8" key="1">
    <citation type="journal article" date="2019" name="Environ. Microbiol.">
        <title>Genomics insights into ecotype formation of ammonia-oxidizing archaea in the deep ocean.</title>
        <authorList>
            <person name="Wang Y."/>
            <person name="Huang J.M."/>
            <person name="Cui G.J."/>
            <person name="Nunoura T."/>
            <person name="Takaki Y."/>
            <person name="Li W.L."/>
            <person name="Li J."/>
            <person name="Gao Z.M."/>
            <person name="Takai K."/>
            <person name="Zhang A.Q."/>
            <person name="Stepanauskas R."/>
        </authorList>
    </citation>
    <scope>NUCLEOTIDE SEQUENCE [LARGE SCALE GENOMIC DNA]</scope>
    <source>
        <strain evidence="7 8">T1C4</strain>
    </source>
</reference>
<protein>
    <recommendedName>
        <fullName evidence="4 5">Large ribosomal subunit protein eL31</fullName>
    </recommendedName>
</protein>
<evidence type="ECO:0000256" key="4">
    <source>
        <dbReference type="ARBA" id="ARBA00035230"/>
    </source>
</evidence>
<feature type="compositionally biased region" description="Basic and acidic residues" evidence="6">
    <location>
        <begin position="126"/>
        <end position="141"/>
    </location>
</feature>
<keyword evidence="3 5" id="KW-0687">Ribonucleoprotein</keyword>
<dbReference type="SUPFAM" id="SSF54575">
    <property type="entry name" value="Ribosomal protein L31e"/>
    <property type="match status" value="1"/>
</dbReference>
<dbReference type="GO" id="GO:0002181">
    <property type="term" value="P:cytoplasmic translation"/>
    <property type="evidence" value="ECO:0007669"/>
    <property type="project" value="TreeGrafter"/>
</dbReference>
<gene>
    <name evidence="5" type="primary">rpl31e</name>
    <name evidence="7" type="ORF">HX847_02715</name>
</gene>
<name>A0A7K4NWN5_9ARCH</name>
<feature type="compositionally biased region" description="Basic and acidic residues" evidence="6">
    <location>
        <begin position="89"/>
        <end position="116"/>
    </location>
</feature>
<evidence type="ECO:0000313" key="8">
    <source>
        <dbReference type="Proteomes" id="UP000559282"/>
    </source>
</evidence>
<sequence length="141" mass="16399">MSQELERVYTINLGKVKLSQSQHRAVRAINMIKEFARHHMKVEEIKIEEELAHQVWARGVRRPPRKIRVRMTKTDDGYILVSQYDEEAESKVSSEKDTKKVEDKVEEPSTEAKEVEDKVEEPSTEAPKKEKPSKEAPKKKS</sequence>
<dbReference type="EMBL" id="JACATF010000007">
    <property type="protein sequence ID" value="NWK07321.1"/>
    <property type="molecule type" value="Genomic_DNA"/>
</dbReference>
<comment type="similarity">
    <text evidence="1 5">Belongs to the eukaryotic ribosomal protein eL31 family.</text>
</comment>
<keyword evidence="2 5" id="KW-0689">Ribosomal protein</keyword>
<comment type="caution">
    <text evidence="7">The sequence shown here is derived from an EMBL/GenBank/DDBJ whole genome shotgun (WGS) entry which is preliminary data.</text>
</comment>
<dbReference type="Pfam" id="PF01198">
    <property type="entry name" value="Ribosomal_L31e"/>
    <property type="match status" value="1"/>
</dbReference>
<dbReference type="GO" id="GO:0003735">
    <property type="term" value="F:structural constituent of ribosome"/>
    <property type="evidence" value="ECO:0007669"/>
    <property type="project" value="InterPro"/>
</dbReference>
<dbReference type="AlphaFoldDB" id="A0A7K4NWN5"/>
<dbReference type="SMART" id="SM01380">
    <property type="entry name" value="Ribosomal_L31e"/>
    <property type="match status" value="1"/>
</dbReference>
<dbReference type="GO" id="GO:0022625">
    <property type="term" value="C:cytosolic large ribosomal subunit"/>
    <property type="evidence" value="ECO:0007669"/>
    <property type="project" value="TreeGrafter"/>
</dbReference>
<dbReference type="Proteomes" id="UP000559282">
    <property type="component" value="Unassembled WGS sequence"/>
</dbReference>
<proteinExistence type="inferred from homology"/>
<dbReference type="InterPro" id="IPR000054">
    <property type="entry name" value="Ribosomal_eL31"/>
</dbReference>
<evidence type="ECO:0000313" key="7">
    <source>
        <dbReference type="EMBL" id="NWK07321.1"/>
    </source>
</evidence>
<evidence type="ECO:0000256" key="6">
    <source>
        <dbReference type="SAM" id="MobiDB-lite"/>
    </source>
</evidence>
<dbReference type="Gene3D" id="3.10.440.10">
    <property type="match status" value="1"/>
</dbReference>
<evidence type="ECO:0000256" key="2">
    <source>
        <dbReference type="ARBA" id="ARBA00022980"/>
    </source>
</evidence>
<evidence type="ECO:0000256" key="1">
    <source>
        <dbReference type="ARBA" id="ARBA00010808"/>
    </source>
</evidence>
<dbReference type="NCBIfam" id="NF002258">
    <property type="entry name" value="PRK01192.1-1"/>
    <property type="match status" value="1"/>
</dbReference>
<dbReference type="PANTHER" id="PTHR10956">
    <property type="entry name" value="60S RIBOSOMAL PROTEIN L31"/>
    <property type="match status" value="1"/>
</dbReference>
<feature type="region of interest" description="Disordered" evidence="6">
    <location>
        <begin position="83"/>
        <end position="141"/>
    </location>
</feature>
<dbReference type="HAMAP" id="MF_00410">
    <property type="entry name" value="Ribosomal_eL31"/>
    <property type="match status" value="1"/>
</dbReference>
<dbReference type="PANTHER" id="PTHR10956:SF0">
    <property type="entry name" value="60S RIBOSOMAL PROTEIN L31"/>
    <property type="match status" value="1"/>
</dbReference>
<organism evidence="7 8">
    <name type="scientific">Marine Group I thaumarchaeote</name>
    <dbReference type="NCBI Taxonomy" id="2511932"/>
    <lineage>
        <taxon>Archaea</taxon>
        <taxon>Nitrososphaerota</taxon>
        <taxon>Marine Group I</taxon>
    </lineage>
</organism>
<evidence type="ECO:0000256" key="5">
    <source>
        <dbReference type="HAMAP-Rule" id="MF_00410"/>
    </source>
</evidence>